<evidence type="ECO:0000256" key="10">
    <source>
        <dbReference type="HAMAP-Rule" id="MF_00185"/>
    </source>
</evidence>
<keyword evidence="15" id="KW-1185">Reference proteome</keyword>
<comment type="function">
    <text evidence="2 10 12">Catalyzes the transfer of a dimethylallyl group onto the adenine at position 37 in tRNAs that read codons beginning with uridine, leading to the formation of N6-(dimethylallyl)adenosine (i(6)A).</text>
</comment>
<dbReference type="GO" id="GO:0052381">
    <property type="term" value="F:tRNA dimethylallyltransferase activity"/>
    <property type="evidence" value="ECO:0007669"/>
    <property type="project" value="UniProtKB-UniRule"/>
</dbReference>
<dbReference type="AlphaFoldDB" id="A0A1L3ZSH0"/>
<dbReference type="PANTHER" id="PTHR11088">
    <property type="entry name" value="TRNA DIMETHYLALLYLTRANSFERASE"/>
    <property type="match status" value="1"/>
</dbReference>
<evidence type="ECO:0000256" key="4">
    <source>
        <dbReference type="ARBA" id="ARBA00022679"/>
    </source>
</evidence>
<organism evidence="14 15">
    <name type="scientific">Tardibacter chloracetimidivorans</name>
    <dbReference type="NCBI Taxonomy" id="1921510"/>
    <lineage>
        <taxon>Bacteria</taxon>
        <taxon>Pseudomonadati</taxon>
        <taxon>Pseudomonadota</taxon>
        <taxon>Alphaproteobacteria</taxon>
        <taxon>Sphingomonadales</taxon>
        <taxon>Sphingomonadaceae</taxon>
        <taxon>Tardibacter</taxon>
    </lineage>
</organism>
<evidence type="ECO:0000256" key="1">
    <source>
        <dbReference type="ARBA" id="ARBA00001946"/>
    </source>
</evidence>
<reference evidence="15" key="1">
    <citation type="submission" date="2016-11" db="EMBL/GenBank/DDBJ databases">
        <title>Complete Genome Sequence of alachlor-degrading Sphingomonas sp. strain JJ-A5.</title>
        <authorList>
            <person name="Lee H."/>
            <person name="Ka J.-O."/>
        </authorList>
    </citation>
    <scope>NUCLEOTIDE SEQUENCE [LARGE SCALE GENOMIC DNA]</scope>
    <source>
        <strain evidence="15">JJ-A5</strain>
    </source>
</reference>
<dbReference type="Pfam" id="PF01715">
    <property type="entry name" value="IPPT"/>
    <property type="match status" value="1"/>
</dbReference>
<evidence type="ECO:0000256" key="9">
    <source>
        <dbReference type="ARBA" id="ARBA00049563"/>
    </source>
</evidence>
<dbReference type="NCBIfam" id="TIGR00174">
    <property type="entry name" value="miaA"/>
    <property type="match status" value="1"/>
</dbReference>
<sequence length="308" mass="33519">MSIETLPDDRPLVALIAGPTASGKSSLALSLAESRGGIIINADASQVYRDLRLLSARPSHEEERRAEHRLFGYLDGAIACSAATWAEDAKAEICRAHGAGRLPILVGGTGLYLRTLIEGIAPIPEIDPGIRQAVREMATHDAYDALLREDPAIAARLKPADRTRIGRALEVIRSTGRSILTWREDRTGGIGGEINLRAVVLIPDREWLYERCDRRFDEMIACGAAAEVAALLARGLPPTLPVMRAIGVPELAAHVRNEIDLETAAAAARQATRNYAKRQLTWFRNQPPESWSRAASAEEAAALMLRNN</sequence>
<feature type="site" description="Interaction with substrate tRNA" evidence="10">
    <location>
        <position position="131"/>
    </location>
</feature>
<evidence type="ECO:0000256" key="6">
    <source>
        <dbReference type="ARBA" id="ARBA00022741"/>
    </source>
</evidence>
<dbReference type="GO" id="GO:0006400">
    <property type="term" value="P:tRNA modification"/>
    <property type="evidence" value="ECO:0007669"/>
    <property type="project" value="TreeGrafter"/>
</dbReference>
<feature type="site" description="Interaction with substrate tRNA" evidence="10">
    <location>
        <position position="109"/>
    </location>
</feature>
<dbReference type="PANTHER" id="PTHR11088:SF60">
    <property type="entry name" value="TRNA DIMETHYLALLYLTRANSFERASE"/>
    <property type="match status" value="1"/>
</dbReference>
<keyword evidence="6 10" id="KW-0547">Nucleotide-binding</keyword>
<dbReference type="EMBL" id="CP018221">
    <property type="protein sequence ID" value="API58583.1"/>
    <property type="molecule type" value="Genomic_DNA"/>
</dbReference>
<dbReference type="Proteomes" id="UP000182063">
    <property type="component" value="Chromosome"/>
</dbReference>
<evidence type="ECO:0000313" key="15">
    <source>
        <dbReference type="Proteomes" id="UP000182063"/>
    </source>
</evidence>
<dbReference type="Gene3D" id="3.40.50.300">
    <property type="entry name" value="P-loop containing nucleotide triphosphate hydrolases"/>
    <property type="match status" value="1"/>
</dbReference>
<dbReference type="OrthoDB" id="9776390at2"/>
<name>A0A1L3ZSH0_9SPHN</name>
<dbReference type="SUPFAM" id="SSF52540">
    <property type="entry name" value="P-loop containing nucleoside triphosphate hydrolases"/>
    <property type="match status" value="2"/>
</dbReference>
<evidence type="ECO:0000256" key="7">
    <source>
        <dbReference type="ARBA" id="ARBA00022840"/>
    </source>
</evidence>
<feature type="binding site" evidence="10">
    <location>
        <begin position="20"/>
        <end position="25"/>
    </location>
    <ligand>
        <name>substrate</name>
    </ligand>
</feature>
<dbReference type="HAMAP" id="MF_00185">
    <property type="entry name" value="IPP_trans"/>
    <property type="match status" value="1"/>
</dbReference>
<keyword evidence="5 10" id="KW-0819">tRNA processing</keyword>
<protein>
    <recommendedName>
        <fullName evidence="10">tRNA dimethylallyltransferase</fullName>
        <ecNumber evidence="10">2.5.1.75</ecNumber>
    </recommendedName>
    <alternativeName>
        <fullName evidence="10">Dimethylallyl diphosphate:tRNA dimethylallyltransferase</fullName>
        <shortName evidence="10">DMAPP:tRNA dimethylallyltransferase</shortName>
        <shortName evidence="10">DMATase</shortName>
    </alternativeName>
    <alternativeName>
        <fullName evidence="10">Isopentenyl-diphosphate:tRNA isopentenyltransferase</fullName>
        <shortName evidence="10">IPP transferase</shortName>
        <shortName evidence="10">IPPT</shortName>
        <shortName evidence="10">IPTase</shortName>
    </alternativeName>
</protein>
<feature type="binding site" evidence="10">
    <location>
        <begin position="18"/>
        <end position="25"/>
    </location>
    <ligand>
        <name>ATP</name>
        <dbReference type="ChEBI" id="CHEBI:30616"/>
    </ligand>
</feature>
<keyword evidence="8 10" id="KW-0460">Magnesium</keyword>
<dbReference type="STRING" id="1921510.BSL82_04030"/>
<evidence type="ECO:0000256" key="13">
    <source>
        <dbReference type="RuleBase" id="RU003785"/>
    </source>
</evidence>
<evidence type="ECO:0000256" key="3">
    <source>
        <dbReference type="ARBA" id="ARBA00005842"/>
    </source>
</evidence>
<evidence type="ECO:0000313" key="14">
    <source>
        <dbReference type="EMBL" id="API58583.1"/>
    </source>
</evidence>
<comment type="caution">
    <text evidence="10">Lacks conserved residue(s) required for the propagation of feature annotation.</text>
</comment>
<dbReference type="RefSeq" id="WP_072596150.1">
    <property type="nucleotide sequence ID" value="NZ_CP018221.1"/>
</dbReference>
<dbReference type="Gene3D" id="1.10.20.140">
    <property type="match status" value="1"/>
</dbReference>
<comment type="catalytic activity">
    <reaction evidence="9 10 11">
        <text>adenosine(37) in tRNA + dimethylallyl diphosphate = N(6)-dimethylallyladenosine(37) in tRNA + diphosphate</text>
        <dbReference type="Rhea" id="RHEA:26482"/>
        <dbReference type="Rhea" id="RHEA-COMP:10162"/>
        <dbReference type="Rhea" id="RHEA-COMP:10375"/>
        <dbReference type="ChEBI" id="CHEBI:33019"/>
        <dbReference type="ChEBI" id="CHEBI:57623"/>
        <dbReference type="ChEBI" id="CHEBI:74411"/>
        <dbReference type="ChEBI" id="CHEBI:74415"/>
        <dbReference type="EC" id="2.5.1.75"/>
    </reaction>
</comment>
<keyword evidence="7 10" id="KW-0067">ATP-binding</keyword>
<gene>
    <name evidence="10" type="primary">miaA</name>
    <name evidence="14" type="ORF">BSL82_04030</name>
</gene>
<proteinExistence type="inferred from homology"/>
<comment type="cofactor">
    <cofactor evidence="1 10">
        <name>Mg(2+)</name>
        <dbReference type="ChEBI" id="CHEBI:18420"/>
    </cofactor>
</comment>
<dbReference type="InterPro" id="IPR039657">
    <property type="entry name" value="Dimethylallyltransferase"/>
</dbReference>
<comment type="subunit">
    <text evidence="10">Monomer.</text>
</comment>
<accession>A0A1L3ZSH0</accession>
<dbReference type="InterPro" id="IPR018022">
    <property type="entry name" value="IPT"/>
</dbReference>
<evidence type="ECO:0000256" key="12">
    <source>
        <dbReference type="RuleBase" id="RU003784"/>
    </source>
</evidence>
<evidence type="ECO:0000256" key="8">
    <source>
        <dbReference type="ARBA" id="ARBA00022842"/>
    </source>
</evidence>
<keyword evidence="4 10" id="KW-0808">Transferase</keyword>
<evidence type="ECO:0000256" key="11">
    <source>
        <dbReference type="RuleBase" id="RU003783"/>
    </source>
</evidence>
<comment type="similarity">
    <text evidence="3 10 13">Belongs to the IPP transferase family.</text>
</comment>
<dbReference type="InterPro" id="IPR027417">
    <property type="entry name" value="P-loop_NTPase"/>
</dbReference>
<evidence type="ECO:0000256" key="2">
    <source>
        <dbReference type="ARBA" id="ARBA00003213"/>
    </source>
</evidence>
<dbReference type="GO" id="GO:0005524">
    <property type="term" value="F:ATP binding"/>
    <property type="evidence" value="ECO:0007669"/>
    <property type="project" value="UniProtKB-UniRule"/>
</dbReference>
<evidence type="ECO:0000256" key="5">
    <source>
        <dbReference type="ARBA" id="ARBA00022694"/>
    </source>
</evidence>
<dbReference type="KEGG" id="sphj:BSL82_04030"/>
<dbReference type="EC" id="2.5.1.75" evidence="10"/>